<dbReference type="EMBL" id="QPKB01000002">
    <property type="protein sequence ID" value="RWR75276.1"/>
    <property type="molecule type" value="Genomic_DNA"/>
</dbReference>
<dbReference type="InterPro" id="IPR000757">
    <property type="entry name" value="Beta-glucanase-like"/>
</dbReference>
<dbReference type="CDD" id="cd02176">
    <property type="entry name" value="GH16_XET"/>
    <property type="match status" value="1"/>
</dbReference>
<dbReference type="PRINTS" id="PR00737">
    <property type="entry name" value="GLHYDRLASE16"/>
</dbReference>
<dbReference type="InterPro" id="IPR010713">
    <property type="entry name" value="XET_C"/>
</dbReference>
<dbReference type="Proteomes" id="UP000283530">
    <property type="component" value="Unassembled WGS sequence"/>
</dbReference>
<dbReference type="OrthoDB" id="4781at2759"/>
<keyword evidence="8" id="KW-0134">Cell wall</keyword>
<keyword evidence="8" id="KW-0961">Cell wall biogenesis/degradation</keyword>
<dbReference type="InterPro" id="IPR016455">
    <property type="entry name" value="XTH"/>
</dbReference>
<keyword evidence="8" id="KW-0732">Signal</keyword>
<dbReference type="STRING" id="337451.A0A3S3M1A6"/>
<dbReference type="FunFam" id="2.60.120.200:FF:000025">
    <property type="entry name" value="Xyloglucan endotransglucosylase/hydrolase"/>
    <property type="match status" value="1"/>
</dbReference>
<keyword evidence="11" id="KW-1185">Reference proteome</keyword>
<keyword evidence="8" id="KW-0964">Secreted</keyword>
<evidence type="ECO:0000256" key="5">
    <source>
        <dbReference type="ARBA" id="ARBA00023295"/>
    </source>
</evidence>
<dbReference type="InterPro" id="IPR013320">
    <property type="entry name" value="ConA-like_dom_sf"/>
</dbReference>
<evidence type="ECO:0000256" key="4">
    <source>
        <dbReference type="ARBA" id="ARBA00023180"/>
    </source>
</evidence>
<evidence type="ECO:0000259" key="9">
    <source>
        <dbReference type="PROSITE" id="PS51762"/>
    </source>
</evidence>
<proteinExistence type="inferred from homology"/>
<comment type="caution">
    <text evidence="10">The sequence shown here is derived from an EMBL/GenBank/DDBJ whole genome shotgun (WGS) entry which is preliminary data.</text>
</comment>
<feature type="glycosylation site" description="N-linked (GlcNAc...) asparagine" evidence="7">
    <location>
        <position position="112"/>
    </location>
</feature>
<dbReference type="InterPro" id="IPR008263">
    <property type="entry name" value="GH16_AS"/>
</dbReference>
<comment type="PTM">
    <text evidence="8">Contains at least one intrachain disulfide bond essential for its enzymatic activity.</text>
</comment>
<dbReference type="Pfam" id="PF00722">
    <property type="entry name" value="Glyco_hydro_16"/>
    <property type="match status" value="1"/>
</dbReference>
<evidence type="ECO:0000313" key="11">
    <source>
        <dbReference type="Proteomes" id="UP000283530"/>
    </source>
</evidence>
<reference evidence="10 11" key="1">
    <citation type="journal article" date="2019" name="Nat. Plants">
        <title>Stout camphor tree genome fills gaps in understanding of flowering plant genome evolution.</title>
        <authorList>
            <person name="Chaw S.M."/>
            <person name="Liu Y.C."/>
            <person name="Wu Y.W."/>
            <person name="Wang H.Y."/>
            <person name="Lin C.I."/>
            <person name="Wu C.S."/>
            <person name="Ke H.M."/>
            <person name="Chang L.Y."/>
            <person name="Hsu C.Y."/>
            <person name="Yang H.T."/>
            <person name="Sudianto E."/>
            <person name="Hsu M.H."/>
            <person name="Wu K.P."/>
            <person name="Wang L.N."/>
            <person name="Leebens-Mack J.H."/>
            <person name="Tsai I.J."/>
        </authorList>
    </citation>
    <scope>NUCLEOTIDE SEQUENCE [LARGE SCALE GENOMIC DNA]</scope>
    <source>
        <strain evidence="11">cv. Chaw 1501</strain>
        <tissue evidence="10">Young leaves</tissue>
    </source>
</reference>
<dbReference type="InterPro" id="IPR044791">
    <property type="entry name" value="Beta-glucanase/XTH"/>
</dbReference>
<name>A0A3S3M1A6_9MAGN</name>
<comment type="similarity">
    <text evidence="8">Belongs to the glycosyl hydrolase 16 family.</text>
</comment>
<feature type="active site" description="Nucleophile" evidence="6">
    <location>
        <position position="104"/>
    </location>
</feature>
<dbReference type="GO" id="GO:0010411">
    <property type="term" value="P:xyloglucan metabolic process"/>
    <property type="evidence" value="ECO:0007669"/>
    <property type="project" value="InterPro"/>
</dbReference>
<dbReference type="GO" id="GO:0042546">
    <property type="term" value="P:cell wall biogenesis"/>
    <property type="evidence" value="ECO:0007669"/>
    <property type="project" value="InterPro"/>
</dbReference>
<keyword evidence="5 8" id="KW-0326">Glycosidase</keyword>
<feature type="signal peptide" evidence="8">
    <location>
        <begin position="1"/>
        <end position="28"/>
    </location>
</feature>
<dbReference type="GO" id="GO:0048046">
    <property type="term" value="C:apoplast"/>
    <property type="evidence" value="ECO:0007669"/>
    <property type="project" value="UniProtKB-SubCell"/>
</dbReference>
<dbReference type="EC" id="2.4.1.207" evidence="8"/>
<dbReference type="GO" id="GO:0004553">
    <property type="term" value="F:hydrolase activity, hydrolyzing O-glycosyl compounds"/>
    <property type="evidence" value="ECO:0007669"/>
    <property type="project" value="InterPro"/>
</dbReference>
<dbReference type="AlphaFoldDB" id="A0A3S3M1A6"/>
<protein>
    <recommendedName>
        <fullName evidence="8">Xyloglucan endotransglucosylase/hydrolase</fullName>
        <ecNumber evidence="8">2.4.1.207</ecNumber>
    </recommendedName>
</protein>
<evidence type="ECO:0000313" key="10">
    <source>
        <dbReference type="EMBL" id="RWR75276.1"/>
    </source>
</evidence>
<evidence type="ECO:0000256" key="7">
    <source>
        <dbReference type="PIRSR" id="PIRSR005604-2"/>
    </source>
</evidence>
<feature type="domain" description="GH16" evidence="9">
    <location>
        <begin position="25"/>
        <end position="218"/>
    </location>
</feature>
<dbReference type="PIRSF" id="PIRSF005604">
    <property type="entry name" value="XET"/>
    <property type="match status" value="1"/>
</dbReference>
<evidence type="ECO:0000256" key="8">
    <source>
        <dbReference type="RuleBase" id="RU361120"/>
    </source>
</evidence>
<dbReference type="PROSITE" id="PS01034">
    <property type="entry name" value="GH16_1"/>
    <property type="match status" value="1"/>
</dbReference>
<evidence type="ECO:0000256" key="2">
    <source>
        <dbReference type="ARBA" id="ARBA00022801"/>
    </source>
</evidence>
<evidence type="ECO:0000256" key="3">
    <source>
        <dbReference type="ARBA" id="ARBA00023157"/>
    </source>
</evidence>
<dbReference type="GO" id="GO:0071555">
    <property type="term" value="P:cell wall organization"/>
    <property type="evidence" value="ECO:0007669"/>
    <property type="project" value="UniProtKB-KW"/>
</dbReference>
<dbReference type="Gene3D" id="2.60.120.200">
    <property type="match status" value="1"/>
</dbReference>
<organism evidence="10 11">
    <name type="scientific">Cinnamomum micranthum f. kanehirae</name>
    <dbReference type="NCBI Taxonomy" id="337451"/>
    <lineage>
        <taxon>Eukaryota</taxon>
        <taxon>Viridiplantae</taxon>
        <taxon>Streptophyta</taxon>
        <taxon>Embryophyta</taxon>
        <taxon>Tracheophyta</taxon>
        <taxon>Spermatophyta</taxon>
        <taxon>Magnoliopsida</taxon>
        <taxon>Magnoliidae</taxon>
        <taxon>Laurales</taxon>
        <taxon>Lauraceae</taxon>
        <taxon>Cinnamomum</taxon>
    </lineage>
</organism>
<keyword evidence="8" id="KW-0052">Apoplast</keyword>
<evidence type="ECO:0000256" key="6">
    <source>
        <dbReference type="PIRSR" id="PIRSR005604-1"/>
    </source>
</evidence>
<keyword evidence="1 8" id="KW-0808">Transferase</keyword>
<evidence type="ECO:0000256" key="1">
    <source>
        <dbReference type="ARBA" id="ARBA00022679"/>
    </source>
</evidence>
<keyword evidence="2 8" id="KW-0378">Hydrolase</keyword>
<sequence>MPSFSSFLSTMAMPLLLLLASSLIATNAGNFYQDFDITWGDGRGKIINSQLLALSLDKTSGSGFQSKRDYLFGKIDMQLKLIPGNSAGTVTTYYLKSQGTTWDEIDFEFLGNLSGDPYIVHTNVFTQGKGNREQQFYLWFDPTKNFHTYSILWNPQRIIFSVDGIPIRVFKNSESMGVPFPNKQPMKIYSSLWNADDWATRGGLVKTDWTKAPFKAFYRNFNANACVWSSQASSCASKTPSSAADAWLSHDLDSTSQRKLRWVQKNYMIYNYCTDWKRFPQGVPAECKRSS</sequence>
<dbReference type="PANTHER" id="PTHR31062">
    <property type="entry name" value="XYLOGLUCAN ENDOTRANSGLUCOSYLASE/HYDROLASE PROTEIN 8-RELATED"/>
    <property type="match status" value="1"/>
</dbReference>
<dbReference type="PROSITE" id="PS51762">
    <property type="entry name" value="GH16_2"/>
    <property type="match status" value="1"/>
</dbReference>
<dbReference type="GO" id="GO:0016762">
    <property type="term" value="F:xyloglucan:xyloglucosyl transferase activity"/>
    <property type="evidence" value="ECO:0007669"/>
    <property type="project" value="UniProtKB-EC"/>
</dbReference>
<feature type="active site" description="Proton donor" evidence="6">
    <location>
        <position position="108"/>
    </location>
</feature>
<gene>
    <name evidence="10" type="ORF">CKAN_00365200</name>
</gene>
<dbReference type="InterPro" id="IPR008264">
    <property type="entry name" value="Beta_glucanase"/>
</dbReference>
<accession>A0A3S3M1A6</accession>
<keyword evidence="4" id="KW-0325">Glycoprotein</keyword>
<dbReference type="SUPFAM" id="SSF49899">
    <property type="entry name" value="Concanavalin A-like lectins/glucanases"/>
    <property type="match status" value="1"/>
</dbReference>
<keyword evidence="3" id="KW-1015">Disulfide bond</keyword>
<dbReference type="Pfam" id="PF06955">
    <property type="entry name" value="XET_C"/>
    <property type="match status" value="1"/>
</dbReference>
<comment type="subcellular location">
    <subcellularLocation>
        <location evidence="8">Secreted</location>
        <location evidence="8">Cell wall</location>
    </subcellularLocation>
    <subcellularLocation>
        <location evidence="8">Secreted</location>
        <location evidence="8">Extracellular space</location>
        <location evidence="8">Apoplast</location>
    </subcellularLocation>
</comment>
<feature type="chain" id="PRO_5018378981" description="Xyloglucan endotransglucosylase/hydrolase" evidence="8">
    <location>
        <begin position="29"/>
        <end position="291"/>
    </location>
</feature>
<comment type="function">
    <text evidence="8">Catalyzes xyloglucan endohydrolysis (XEH) and/or endotransglycosylation (XET). Cleaves and religates xyloglucan polymers, an essential constituent of the primary cell wall, and thereby participates in cell wall construction of growing tissues.</text>
</comment>